<keyword evidence="2" id="KW-0378">Hydrolase</keyword>
<comment type="caution">
    <text evidence="7">The sequence shown here is derived from an EMBL/GenBank/DDBJ whole genome shotgun (WGS) entry which is preliminary data.</text>
</comment>
<evidence type="ECO:0000256" key="2">
    <source>
        <dbReference type="ARBA" id="ARBA00022801"/>
    </source>
</evidence>
<feature type="domain" description="Growth factor receptor" evidence="6">
    <location>
        <begin position="82"/>
        <end position="173"/>
    </location>
</feature>
<feature type="non-terminal residue" evidence="7">
    <location>
        <position position="345"/>
    </location>
</feature>
<proteinExistence type="predicted"/>
<dbReference type="PANTHER" id="PTHR42884:SF23">
    <property type="entry name" value="FURIN-LIKE PROTEASE 2"/>
    <property type="match status" value="1"/>
</dbReference>
<evidence type="ECO:0000256" key="4">
    <source>
        <dbReference type="ARBA" id="ARBA00023157"/>
    </source>
</evidence>
<sequence length="345" mass="37232">MFPQTSAPSPTPAESGGFYGGSGDIFSNGGYQNFPNIYTAAGSDMQVSLAPLDSNNKSTSYQENLMSAEESNGGDLKKVSYICDPECDFQGCYGQSPTQCVACKHYKLDNACVSRCPPRSFPSQGGSCWPCHESCETCAGAGQDSCVTCALGTHASLRLIRVPAAVEVESMFVEMFAYPFTLLKHIRTPLFDGSSKYQHWVDQGNARGFVADTEQKSCIPCQPNCGSCQDRPDHCTSCDHHLVLYDNKCHAACPANTYETQDYGCEACHASCDQCSGPNETHCVSCRAGRFSLNGTCVDACPDGYYADKKRKECLKCAPGCLLCASGGVCLQCADQWVLNRKNKC</sequence>
<evidence type="ECO:0000259" key="6">
    <source>
        <dbReference type="Pfam" id="PF14843"/>
    </source>
</evidence>
<accession>A0ABN7PGH0</accession>
<protein>
    <recommendedName>
        <fullName evidence="6">Growth factor receptor domain-containing protein</fullName>
    </recommendedName>
</protein>
<dbReference type="EMBL" id="CAJPIN010035070">
    <property type="protein sequence ID" value="CAG2064555.1"/>
    <property type="molecule type" value="Genomic_DNA"/>
</dbReference>
<keyword evidence="4" id="KW-1015">Disulfide bond</keyword>
<name>A0ABN7PGH0_TIMPD</name>
<gene>
    <name evidence="7" type="ORF">TPAB3V08_LOCUS11501</name>
</gene>
<organism evidence="7 8">
    <name type="scientific">Timema podura</name>
    <name type="common">Walking stick</name>
    <dbReference type="NCBI Taxonomy" id="61482"/>
    <lineage>
        <taxon>Eukaryota</taxon>
        <taxon>Metazoa</taxon>
        <taxon>Ecdysozoa</taxon>
        <taxon>Arthropoda</taxon>
        <taxon>Hexapoda</taxon>
        <taxon>Insecta</taxon>
        <taxon>Pterygota</taxon>
        <taxon>Neoptera</taxon>
        <taxon>Polyneoptera</taxon>
        <taxon>Phasmatodea</taxon>
        <taxon>Timematodea</taxon>
        <taxon>Timematoidea</taxon>
        <taxon>Timematidae</taxon>
        <taxon>Timema</taxon>
    </lineage>
</organism>
<reference evidence="7" key="1">
    <citation type="submission" date="2021-03" db="EMBL/GenBank/DDBJ databases">
        <authorList>
            <person name="Tran Van P."/>
        </authorList>
    </citation>
    <scope>NUCLEOTIDE SEQUENCE</scope>
</reference>
<dbReference type="CDD" id="cd00064">
    <property type="entry name" value="FU"/>
    <property type="match status" value="3"/>
</dbReference>
<keyword evidence="3" id="KW-0720">Serine protease</keyword>
<dbReference type="InterPro" id="IPR032778">
    <property type="entry name" value="GF_recep_IV"/>
</dbReference>
<evidence type="ECO:0000313" key="7">
    <source>
        <dbReference type="EMBL" id="CAG2064555.1"/>
    </source>
</evidence>
<evidence type="ECO:0000256" key="1">
    <source>
        <dbReference type="ARBA" id="ARBA00022670"/>
    </source>
</evidence>
<dbReference type="InterPro" id="IPR009030">
    <property type="entry name" value="Growth_fac_rcpt_cys_sf"/>
</dbReference>
<dbReference type="Gene3D" id="2.10.220.10">
    <property type="entry name" value="Hormone Receptor, Insulin-like Growth Factor Receptor 1, Chain A, domain 2"/>
    <property type="match status" value="3"/>
</dbReference>
<keyword evidence="1" id="KW-0645">Protease</keyword>
<evidence type="ECO:0000313" key="8">
    <source>
        <dbReference type="Proteomes" id="UP001153148"/>
    </source>
</evidence>
<dbReference type="PANTHER" id="PTHR42884">
    <property type="entry name" value="PROPROTEIN CONVERTASE SUBTILISIN/KEXIN-RELATED"/>
    <property type="match status" value="1"/>
</dbReference>
<keyword evidence="8" id="KW-1185">Reference proteome</keyword>
<evidence type="ECO:0000256" key="5">
    <source>
        <dbReference type="ARBA" id="ARBA00023180"/>
    </source>
</evidence>
<dbReference type="SUPFAM" id="SSF57184">
    <property type="entry name" value="Growth factor receptor domain"/>
    <property type="match status" value="2"/>
</dbReference>
<dbReference type="Proteomes" id="UP001153148">
    <property type="component" value="Unassembled WGS sequence"/>
</dbReference>
<evidence type="ECO:0000256" key="3">
    <source>
        <dbReference type="ARBA" id="ARBA00022825"/>
    </source>
</evidence>
<dbReference type="Pfam" id="PF14843">
    <property type="entry name" value="GF_recep_IV"/>
    <property type="match status" value="1"/>
</dbReference>
<dbReference type="SMART" id="SM00261">
    <property type="entry name" value="FU"/>
    <property type="match status" value="5"/>
</dbReference>
<dbReference type="InterPro" id="IPR006212">
    <property type="entry name" value="Furin_repeat"/>
</dbReference>
<keyword evidence="5" id="KW-0325">Glycoprotein</keyword>